<name>A0A381Q8M2_9ZZZZ</name>
<evidence type="ECO:0000256" key="1">
    <source>
        <dbReference type="ARBA" id="ARBA00010996"/>
    </source>
</evidence>
<dbReference type="InterPro" id="IPR013766">
    <property type="entry name" value="Thioredoxin_domain"/>
</dbReference>
<organism evidence="5">
    <name type="scientific">marine metagenome</name>
    <dbReference type="NCBI Taxonomy" id="408172"/>
    <lineage>
        <taxon>unclassified sequences</taxon>
        <taxon>metagenomes</taxon>
        <taxon>ecological metagenomes</taxon>
    </lineage>
</organism>
<evidence type="ECO:0000256" key="3">
    <source>
        <dbReference type="SAM" id="Phobius"/>
    </source>
</evidence>
<dbReference type="Gene3D" id="3.40.30.10">
    <property type="entry name" value="Glutaredoxin"/>
    <property type="match status" value="1"/>
</dbReference>
<dbReference type="CDD" id="cd02968">
    <property type="entry name" value="SCO"/>
    <property type="match status" value="1"/>
</dbReference>
<evidence type="ECO:0000256" key="2">
    <source>
        <dbReference type="ARBA" id="ARBA00023008"/>
    </source>
</evidence>
<proteinExistence type="inferred from homology"/>
<keyword evidence="3" id="KW-0472">Membrane</keyword>
<gene>
    <name evidence="5" type="ORF">METZ01_LOCUS28549</name>
</gene>
<dbReference type="InterPro" id="IPR036249">
    <property type="entry name" value="Thioredoxin-like_sf"/>
</dbReference>
<feature type="transmembrane region" description="Helical" evidence="3">
    <location>
        <begin position="6"/>
        <end position="22"/>
    </location>
</feature>
<dbReference type="AlphaFoldDB" id="A0A381Q8M2"/>
<keyword evidence="3" id="KW-0812">Transmembrane</keyword>
<protein>
    <recommendedName>
        <fullName evidence="4">Thioredoxin domain-containing protein</fullName>
    </recommendedName>
</protein>
<evidence type="ECO:0000313" key="5">
    <source>
        <dbReference type="EMBL" id="SUZ75695.1"/>
    </source>
</evidence>
<dbReference type="EMBL" id="UINC01001255">
    <property type="protein sequence ID" value="SUZ75695.1"/>
    <property type="molecule type" value="Genomic_DNA"/>
</dbReference>
<accession>A0A381Q8M2</accession>
<reference evidence="5" key="1">
    <citation type="submission" date="2018-05" db="EMBL/GenBank/DDBJ databases">
        <authorList>
            <person name="Lanie J.A."/>
            <person name="Ng W.-L."/>
            <person name="Kazmierczak K.M."/>
            <person name="Andrzejewski T.M."/>
            <person name="Davidsen T.M."/>
            <person name="Wayne K.J."/>
            <person name="Tettelin H."/>
            <person name="Glass J.I."/>
            <person name="Rusch D."/>
            <person name="Podicherti R."/>
            <person name="Tsui H.-C.T."/>
            <person name="Winkler M.E."/>
        </authorList>
    </citation>
    <scope>NUCLEOTIDE SEQUENCE</scope>
</reference>
<keyword evidence="2" id="KW-0186">Copper</keyword>
<feature type="domain" description="Thioredoxin" evidence="4">
    <location>
        <begin position="31"/>
        <end position="190"/>
    </location>
</feature>
<evidence type="ECO:0000259" key="4">
    <source>
        <dbReference type="PROSITE" id="PS51352"/>
    </source>
</evidence>
<dbReference type="PANTHER" id="PTHR12151:SF25">
    <property type="entry name" value="LINALOOL DEHYDRATASE_ISOMERASE DOMAIN-CONTAINING PROTEIN"/>
    <property type="match status" value="1"/>
</dbReference>
<keyword evidence="3" id="KW-1133">Transmembrane helix</keyword>
<dbReference type="InterPro" id="IPR003782">
    <property type="entry name" value="SCO1/SenC"/>
</dbReference>
<dbReference type="PANTHER" id="PTHR12151">
    <property type="entry name" value="ELECTRON TRANSPORT PROTIN SCO1/SENC FAMILY MEMBER"/>
    <property type="match status" value="1"/>
</dbReference>
<comment type="similarity">
    <text evidence="1">Belongs to the SCO1/2 family.</text>
</comment>
<dbReference type="SUPFAM" id="SSF52833">
    <property type="entry name" value="Thioredoxin-like"/>
    <property type="match status" value="1"/>
</dbReference>
<dbReference type="Pfam" id="PF02630">
    <property type="entry name" value="SCO1-SenC"/>
    <property type="match status" value="1"/>
</dbReference>
<dbReference type="PROSITE" id="PS51352">
    <property type="entry name" value="THIOREDOXIN_2"/>
    <property type="match status" value="1"/>
</dbReference>
<sequence>MTFKPWVYLSALLVIIILIIILQPDEKVKELPVIGQIPAFDLIDQDGEQFTLDDLKGNVWLADFIFTTCAGPCPIMTERMSTVQHDLIGIDKLQFVSFTVNPDYDTPEVLKKYAKRFDADINTWSFVTGKYEQIQELIARGFKMGDEEEIVFHSTRFALVDHEGNLRGYYSATEPKDHDNLTQDIHSLIKGIK</sequence>